<comment type="caution">
    <text evidence="2">The sequence shown here is derived from an EMBL/GenBank/DDBJ whole genome shotgun (WGS) entry which is preliminary data.</text>
</comment>
<evidence type="ECO:0000313" key="3">
    <source>
        <dbReference type="Proteomes" id="UP001597280"/>
    </source>
</evidence>
<dbReference type="InterPro" id="IPR006311">
    <property type="entry name" value="TAT_signal"/>
</dbReference>
<keyword evidence="3" id="KW-1185">Reference proteome</keyword>
<dbReference type="Proteomes" id="UP001597280">
    <property type="component" value="Unassembled WGS sequence"/>
</dbReference>
<dbReference type="PROSITE" id="PS51318">
    <property type="entry name" value="TAT"/>
    <property type="match status" value="1"/>
</dbReference>
<accession>A0ABW4Q1S2</accession>
<proteinExistence type="predicted"/>
<feature type="chain" id="PRO_5046873199" description="Muramidase" evidence="1">
    <location>
        <begin position="26"/>
        <end position="201"/>
    </location>
</feature>
<protein>
    <recommendedName>
        <fullName evidence="4">Muramidase</fullName>
    </recommendedName>
</protein>
<name>A0ABW4Q1S2_9MICO</name>
<sequence length="201" mass="21918">MTVSRRHLLRAAPLGLAAVSVPTFAATALAAPSAPAEASDEWTEEFLTRAENREYFALDDMDDWQTDNARFVIAVCKGHGISAHGAQIVLATAIVEAWLYNYEPAVDLDSGGMFQQRPSMGWGTAEQVRHKKRAIDAFLGLGDHSEAPGLLDVAPDYESWDVGSAAQAVQASAFPERYQEQAEAAAAIWDRYQSEVDPYTD</sequence>
<evidence type="ECO:0000313" key="2">
    <source>
        <dbReference type="EMBL" id="MFD1836360.1"/>
    </source>
</evidence>
<evidence type="ECO:0000256" key="1">
    <source>
        <dbReference type="SAM" id="SignalP"/>
    </source>
</evidence>
<organism evidence="2 3">
    <name type="scientific">Brachybacterium rhamnosum</name>
    <dbReference type="NCBI Taxonomy" id="173361"/>
    <lineage>
        <taxon>Bacteria</taxon>
        <taxon>Bacillati</taxon>
        <taxon>Actinomycetota</taxon>
        <taxon>Actinomycetes</taxon>
        <taxon>Micrococcales</taxon>
        <taxon>Dermabacteraceae</taxon>
        <taxon>Brachybacterium</taxon>
    </lineage>
</organism>
<keyword evidence="1" id="KW-0732">Signal</keyword>
<gene>
    <name evidence="2" type="ORF">ACFSDA_14940</name>
</gene>
<dbReference type="EMBL" id="JBHUFL010000003">
    <property type="protein sequence ID" value="MFD1836360.1"/>
    <property type="molecule type" value="Genomic_DNA"/>
</dbReference>
<reference evidence="3" key="1">
    <citation type="journal article" date="2019" name="Int. J. Syst. Evol. Microbiol.">
        <title>The Global Catalogue of Microorganisms (GCM) 10K type strain sequencing project: providing services to taxonomists for standard genome sequencing and annotation.</title>
        <authorList>
            <consortium name="The Broad Institute Genomics Platform"/>
            <consortium name="The Broad Institute Genome Sequencing Center for Infectious Disease"/>
            <person name="Wu L."/>
            <person name="Ma J."/>
        </authorList>
    </citation>
    <scope>NUCLEOTIDE SEQUENCE [LARGE SCALE GENOMIC DNA]</scope>
    <source>
        <strain evidence="3">JCM 11650</strain>
    </source>
</reference>
<evidence type="ECO:0008006" key="4">
    <source>
        <dbReference type="Google" id="ProtNLM"/>
    </source>
</evidence>
<dbReference type="RefSeq" id="WP_343905807.1">
    <property type="nucleotide sequence ID" value="NZ_BAAAIS010000003.1"/>
</dbReference>
<feature type="signal peptide" evidence="1">
    <location>
        <begin position="1"/>
        <end position="25"/>
    </location>
</feature>